<dbReference type="InterPro" id="IPR001041">
    <property type="entry name" value="2Fe-2S_ferredoxin-type"/>
</dbReference>
<keyword evidence="5" id="KW-0411">Iron-sulfur</keyword>
<evidence type="ECO:0000256" key="5">
    <source>
        <dbReference type="ARBA" id="ARBA00023014"/>
    </source>
</evidence>
<comment type="similarity">
    <text evidence="1">Belongs to the adrenodoxin/putidaredoxin family.</text>
</comment>
<keyword evidence="9" id="KW-1185">Reference proteome</keyword>
<comment type="caution">
    <text evidence="8">The sequence shown here is derived from an EMBL/GenBank/DDBJ whole genome shotgun (WGS) entry which is preliminary data.</text>
</comment>
<dbReference type="GO" id="GO:0009055">
    <property type="term" value="F:electron transfer activity"/>
    <property type="evidence" value="ECO:0007669"/>
    <property type="project" value="TreeGrafter"/>
</dbReference>
<evidence type="ECO:0000256" key="1">
    <source>
        <dbReference type="ARBA" id="ARBA00010914"/>
    </source>
</evidence>
<evidence type="ECO:0000259" key="7">
    <source>
        <dbReference type="PROSITE" id="PS51085"/>
    </source>
</evidence>
<feature type="domain" description="2Fe-2S ferredoxin-type" evidence="7">
    <location>
        <begin position="2"/>
        <end position="105"/>
    </location>
</feature>
<dbReference type="Gene3D" id="3.10.20.30">
    <property type="match status" value="1"/>
</dbReference>
<sequence>MAKVTYVEFDGTEHVVDVPVGTSVMKGAIRNNVPGIDADCGGHCSCATCHVHVVAPWRDKVGEATGAEQALLQFADGVDGGSRLSCQILITHDLDGLVVTMPEVQG</sequence>
<comment type="cofactor">
    <cofactor evidence="6">
        <name>[2Fe-2S] cluster</name>
        <dbReference type="ChEBI" id="CHEBI:190135"/>
    </cofactor>
</comment>
<proteinExistence type="inferred from homology"/>
<dbReference type="GO" id="GO:0046872">
    <property type="term" value="F:metal ion binding"/>
    <property type="evidence" value="ECO:0007669"/>
    <property type="project" value="UniProtKB-KW"/>
</dbReference>
<protein>
    <submittedName>
        <fullName evidence="8">2Fe-2S iron-sulfur cluster binding domain-containing protein</fullName>
    </submittedName>
</protein>
<evidence type="ECO:0000313" key="8">
    <source>
        <dbReference type="EMBL" id="NMH91388.1"/>
    </source>
</evidence>
<dbReference type="PROSITE" id="PS51085">
    <property type="entry name" value="2FE2S_FER_2"/>
    <property type="match status" value="1"/>
</dbReference>
<dbReference type="EMBL" id="JAAXKZ010000017">
    <property type="protein sequence ID" value="NMH91388.1"/>
    <property type="molecule type" value="Genomic_DNA"/>
</dbReference>
<dbReference type="CDD" id="cd00207">
    <property type="entry name" value="fer2"/>
    <property type="match status" value="1"/>
</dbReference>
<keyword evidence="4" id="KW-0408">Iron</keyword>
<accession>A0A848DFF9</accession>
<gene>
    <name evidence="8" type="ORF">HF519_07255</name>
</gene>
<dbReference type="GO" id="GO:0051537">
    <property type="term" value="F:2 iron, 2 sulfur cluster binding"/>
    <property type="evidence" value="ECO:0007669"/>
    <property type="project" value="UniProtKB-KW"/>
</dbReference>
<dbReference type="InterPro" id="IPR001055">
    <property type="entry name" value="Adrenodoxin-like"/>
</dbReference>
<dbReference type="GO" id="GO:0140647">
    <property type="term" value="P:P450-containing electron transport chain"/>
    <property type="evidence" value="ECO:0007669"/>
    <property type="project" value="InterPro"/>
</dbReference>
<evidence type="ECO:0000256" key="2">
    <source>
        <dbReference type="ARBA" id="ARBA00022714"/>
    </source>
</evidence>
<dbReference type="InterPro" id="IPR012675">
    <property type="entry name" value="Beta-grasp_dom_sf"/>
</dbReference>
<evidence type="ECO:0000313" key="9">
    <source>
        <dbReference type="Proteomes" id="UP000586918"/>
    </source>
</evidence>
<dbReference type="AlphaFoldDB" id="A0A848DFF9"/>
<dbReference type="PANTHER" id="PTHR23426:SF65">
    <property type="entry name" value="FERREDOXIN-2, MITOCHONDRIAL"/>
    <property type="match status" value="1"/>
</dbReference>
<name>A0A848DFF9_9PSEU</name>
<dbReference type="Proteomes" id="UP000586918">
    <property type="component" value="Unassembled WGS sequence"/>
</dbReference>
<organism evidence="8 9">
    <name type="scientific">Pseudonocardia bannensis</name>
    <dbReference type="NCBI Taxonomy" id="630973"/>
    <lineage>
        <taxon>Bacteria</taxon>
        <taxon>Bacillati</taxon>
        <taxon>Actinomycetota</taxon>
        <taxon>Actinomycetes</taxon>
        <taxon>Pseudonocardiales</taxon>
        <taxon>Pseudonocardiaceae</taxon>
        <taxon>Pseudonocardia</taxon>
    </lineage>
</organism>
<dbReference type="PANTHER" id="PTHR23426">
    <property type="entry name" value="FERREDOXIN/ADRENODOXIN"/>
    <property type="match status" value="1"/>
</dbReference>
<reference evidence="8 9" key="1">
    <citation type="submission" date="2020-04" db="EMBL/GenBank/DDBJ databases">
        <authorList>
            <person name="Klaysubun C."/>
            <person name="Duangmal K."/>
            <person name="Lipun K."/>
        </authorList>
    </citation>
    <scope>NUCLEOTIDE SEQUENCE [LARGE SCALE GENOMIC DNA]</scope>
    <source>
        <strain evidence="8 9">DSM 45300</strain>
    </source>
</reference>
<dbReference type="SUPFAM" id="SSF54292">
    <property type="entry name" value="2Fe-2S ferredoxin-like"/>
    <property type="match status" value="1"/>
</dbReference>
<evidence type="ECO:0000256" key="3">
    <source>
        <dbReference type="ARBA" id="ARBA00022723"/>
    </source>
</evidence>
<keyword evidence="3" id="KW-0479">Metal-binding</keyword>
<keyword evidence="2" id="KW-0001">2Fe-2S</keyword>
<evidence type="ECO:0000256" key="4">
    <source>
        <dbReference type="ARBA" id="ARBA00023004"/>
    </source>
</evidence>
<dbReference type="PRINTS" id="PR00355">
    <property type="entry name" value="ADRENODOXIN"/>
</dbReference>
<dbReference type="InterPro" id="IPR036010">
    <property type="entry name" value="2Fe-2S_ferredoxin-like_sf"/>
</dbReference>
<evidence type="ECO:0000256" key="6">
    <source>
        <dbReference type="ARBA" id="ARBA00034078"/>
    </source>
</evidence>
<dbReference type="Pfam" id="PF00111">
    <property type="entry name" value="Fer2"/>
    <property type="match status" value="1"/>
</dbReference>